<evidence type="ECO:0000313" key="2">
    <source>
        <dbReference type="Proteomes" id="UP001064048"/>
    </source>
</evidence>
<keyword evidence="2" id="KW-1185">Reference proteome</keyword>
<protein>
    <submittedName>
        <fullName evidence="1">Uncharacterized protein</fullName>
    </submittedName>
</protein>
<reference evidence="1 2" key="1">
    <citation type="journal article" date="2022" name="Genome Biol. Evol.">
        <title>The Spruce Budworm Genome: Reconstructing the Evolutionary History of Antifreeze Proteins.</title>
        <authorList>
            <person name="Beliveau C."/>
            <person name="Gagne P."/>
            <person name="Picq S."/>
            <person name="Vernygora O."/>
            <person name="Keeling C.I."/>
            <person name="Pinkney K."/>
            <person name="Doucet D."/>
            <person name="Wen F."/>
            <person name="Johnston J.S."/>
            <person name="Maaroufi H."/>
            <person name="Boyle B."/>
            <person name="Laroche J."/>
            <person name="Dewar K."/>
            <person name="Juretic N."/>
            <person name="Blackburn G."/>
            <person name="Nisole A."/>
            <person name="Brunet B."/>
            <person name="Brandao M."/>
            <person name="Lumley L."/>
            <person name="Duan J."/>
            <person name="Quan G."/>
            <person name="Lucarotti C.J."/>
            <person name="Roe A.D."/>
            <person name="Sperling F.A.H."/>
            <person name="Levesque R.C."/>
            <person name="Cusson M."/>
        </authorList>
    </citation>
    <scope>NUCLEOTIDE SEQUENCE [LARGE SCALE GENOMIC DNA]</scope>
    <source>
        <strain evidence="1">Glfc:IPQL:Cfum</strain>
    </source>
</reference>
<dbReference type="EMBL" id="CM046117">
    <property type="protein sequence ID" value="KAI8436942.1"/>
    <property type="molecule type" value="Genomic_DNA"/>
</dbReference>
<dbReference type="Proteomes" id="UP001064048">
    <property type="component" value="Chromosome 17"/>
</dbReference>
<accession>A0ACC0KK84</accession>
<organism evidence="1 2">
    <name type="scientific">Choristoneura fumiferana</name>
    <name type="common">Spruce budworm moth</name>
    <name type="synonym">Archips fumiferana</name>
    <dbReference type="NCBI Taxonomy" id="7141"/>
    <lineage>
        <taxon>Eukaryota</taxon>
        <taxon>Metazoa</taxon>
        <taxon>Ecdysozoa</taxon>
        <taxon>Arthropoda</taxon>
        <taxon>Hexapoda</taxon>
        <taxon>Insecta</taxon>
        <taxon>Pterygota</taxon>
        <taxon>Neoptera</taxon>
        <taxon>Endopterygota</taxon>
        <taxon>Lepidoptera</taxon>
        <taxon>Glossata</taxon>
        <taxon>Ditrysia</taxon>
        <taxon>Tortricoidea</taxon>
        <taxon>Tortricidae</taxon>
        <taxon>Tortricinae</taxon>
        <taxon>Choristoneura</taxon>
    </lineage>
</organism>
<name>A0ACC0KK84_CHOFU</name>
<comment type="caution">
    <text evidence="1">The sequence shown here is derived from an EMBL/GenBank/DDBJ whole genome shotgun (WGS) entry which is preliminary data.</text>
</comment>
<sequence>MAAASIKEFGKVWWSEVYNRIIGAAVFLDDYSAECLHWDGGLLNLMYGGAVSVKNLSPFEVASKDHKKAVFISQSTSTQLRTIREIIKHSDFSHCMLISTVSLDVVYLELNEGKDVSDVVAAGKAPTEATKQLEGMLLEWIGKQQSAVEVVHLPLFTICPTNIVFLTPPYQNVYPLYDGKLTPDSSALDLYSLSRDGRSQVRRLASGLNSLMDSMNLREDIFYMGTYSSLVAGVLENSPVCLARRKTCSNPASLIIVDRTLDLCAVTSHSMESVLDKIMTVLPRFPGHSTDVAVDMSPVCEANVINHPDDVQLPPGCLFHAHDDSSVQTFDHMINKSQKEVLFDLYNKLSKIDVQKSPSPKTLLKVTPQSLEKIVSASKGNYDVIEKHMGILQQALAVVHTLKSPKRAQLELLQNLERQVLQSLAASRDSTSVLHQISHLIKTRKDRHLSLESLLALIVHVYSLTGTEVSFSKQHESSLAETLSVAIFEDHKTLFSPDSGYMCSPEQCDEISKKIMGRLKEMALMRKNLQKYGSVLKPCETGAGHEYRGVLQQMVNDLVDTERPELPDLRHRNEGLKDLLRSGLNILTSKKSRSTKHPLDNPTVIIFVVGGVTGEECKAIHRSVITSGVDNAVFIGSTKFVTPVEAMRDVLDL</sequence>
<evidence type="ECO:0000313" key="1">
    <source>
        <dbReference type="EMBL" id="KAI8436942.1"/>
    </source>
</evidence>
<gene>
    <name evidence="1" type="ORF">MSG28_010364</name>
</gene>
<proteinExistence type="predicted"/>